<dbReference type="STRING" id="1120990.SAMN03080614_104713"/>
<reference evidence="5" key="1">
    <citation type="submission" date="2016-10" db="EMBL/GenBank/DDBJ databases">
        <authorList>
            <person name="Varghese N."/>
            <person name="Submissions S."/>
        </authorList>
    </citation>
    <scope>NUCLEOTIDE SEQUENCE [LARGE SCALE GENOMIC DNA]</scope>
    <source>
        <strain evidence="5">DSM 13577</strain>
    </source>
</reference>
<dbReference type="Proteomes" id="UP000243819">
    <property type="component" value="Unassembled WGS sequence"/>
</dbReference>
<keyword evidence="5" id="KW-1185">Reference proteome</keyword>
<dbReference type="CDD" id="cd04301">
    <property type="entry name" value="NAT_SF"/>
    <property type="match status" value="1"/>
</dbReference>
<dbReference type="InterPro" id="IPR000182">
    <property type="entry name" value="GNAT_dom"/>
</dbReference>
<proteinExistence type="predicted"/>
<keyword evidence="1 4" id="KW-0808">Transferase</keyword>
<dbReference type="AlphaFoldDB" id="A0A1I0BRL4"/>
<evidence type="ECO:0000313" key="5">
    <source>
        <dbReference type="Proteomes" id="UP000243819"/>
    </source>
</evidence>
<dbReference type="PROSITE" id="PS51186">
    <property type="entry name" value="GNAT"/>
    <property type="match status" value="1"/>
</dbReference>
<keyword evidence="2" id="KW-0012">Acyltransferase</keyword>
<evidence type="ECO:0000313" key="4">
    <source>
        <dbReference type="EMBL" id="SET09593.1"/>
    </source>
</evidence>
<evidence type="ECO:0000259" key="3">
    <source>
        <dbReference type="PROSITE" id="PS51186"/>
    </source>
</evidence>
<dbReference type="InterPro" id="IPR050680">
    <property type="entry name" value="YpeA/RimI_acetyltransf"/>
</dbReference>
<dbReference type="OrthoDB" id="357176at2"/>
<evidence type="ECO:0000256" key="1">
    <source>
        <dbReference type="ARBA" id="ARBA00022679"/>
    </source>
</evidence>
<sequence length="299" mass="34892">MEVVKLTKGLDVNILFQDMIKNYQREFGKGVGKYIQNKLDIIQFGEIPAYLLKNGDEIVGYFEYEKVAENKVCFYVLYVTKRYRKKEVVQYFVKHTLLKLQEEGINHFVAHINPLSTLPLEVSLTGCGFKKYLRNEMSIKLRDFNPTLNLEVYPFDVKYLDKLKSLMILVFKDTIDSQIYSEFFTLKGQEGVLKRIFTGFYGRFLANNSLILVEQGEVIGYALVTAKDCHTAFLMDFGIHPRFQGKGYGKNLLYYLSNSLRKENYKYLNLAVTEENTRAYNLYKKFGFSIVGEFTIYML</sequence>
<name>A0A1I0BRL4_9FIRM</name>
<accession>A0A1I0BRL4</accession>
<evidence type="ECO:0000256" key="2">
    <source>
        <dbReference type="ARBA" id="ARBA00023315"/>
    </source>
</evidence>
<protein>
    <submittedName>
        <fullName evidence="4">Acetyltransferase (GNAT) family protein</fullName>
    </submittedName>
</protein>
<dbReference type="Gene3D" id="3.40.630.30">
    <property type="match status" value="2"/>
</dbReference>
<dbReference type="SUPFAM" id="SSF55729">
    <property type="entry name" value="Acyl-CoA N-acyltransferases (Nat)"/>
    <property type="match status" value="2"/>
</dbReference>
<dbReference type="GO" id="GO:0016747">
    <property type="term" value="F:acyltransferase activity, transferring groups other than amino-acyl groups"/>
    <property type="evidence" value="ECO:0007669"/>
    <property type="project" value="InterPro"/>
</dbReference>
<dbReference type="PANTHER" id="PTHR43420:SF12">
    <property type="entry name" value="N-ACETYLTRANSFERASE DOMAIN-CONTAINING PROTEIN"/>
    <property type="match status" value="1"/>
</dbReference>
<dbReference type="InterPro" id="IPR016181">
    <property type="entry name" value="Acyl_CoA_acyltransferase"/>
</dbReference>
<feature type="domain" description="N-acetyltransferase" evidence="3">
    <location>
        <begin position="150"/>
        <end position="299"/>
    </location>
</feature>
<dbReference type="RefSeq" id="WP_091351243.1">
    <property type="nucleotide sequence ID" value="NZ_FOIF01000047.1"/>
</dbReference>
<dbReference type="PANTHER" id="PTHR43420">
    <property type="entry name" value="ACETYLTRANSFERASE"/>
    <property type="match status" value="1"/>
</dbReference>
<dbReference type="Pfam" id="PF00583">
    <property type="entry name" value="Acetyltransf_1"/>
    <property type="match status" value="1"/>
</dbReference>
<organism evidence="4 5">
    <name type="scientific">Anaerobranca gottschalkii DSM 13577</name>
    <dbReference type="NCBI Taxonomy" id="1120990"/>
    <lineage>
        <taxon>Bacteria</taxon>
        <taxon>Bacillati</taxon>
        <taxon>Bacillota</taxon>
        <taxon>Clostridia</taxon>
        <taxon>Eubacteriales</taxon>
        <taxon>Proteinivoracaceae</taxon>
        <taxon>Anaerobranca</taxon>
    </lineage>
</organism>
<dbReference type="EMBL" id="FOIF01000047">
    <property type="protein sequence ID" value="SET09593.1"/>
    <property type="molecule type" value="Genomic_DNA"/>
</dbReference>
<gene>
    <name evidence="4" type="ORF">SAMN03080614_104713</name>
</gene>